<accession>A0A5J5CLR7</accession>
<evidence type="ECO:0000313" key="1">
    <source>
        <dbReference type="EMBL" id="KAA8581719.1"/>
    </source>
</evidence>
<dbReference type="EMBL" id="VOFY01000021">
    <property type="protein sequence ID" value="KAA8581719.1"/>
    <property type="molecule type" value="Genomic_DNA"/>
</dbReference>
<gene>
    <name evidence="1" type="ORF">FQN60_003300</name>
</gene>
<reference evidence="1 2" key="1">
    <citation type="submission" date="2019-08" db="EMBL/GenBank/DDBJ databases">
        <title>A chromosome-level genome assembly, high-density linkage maps, and genome scans reveal the genomic architecture of hybrid incompatibilities underlying speciation via character displacement in darters (Percidae: Etheostominae).</title>
        <authorList>
            <person name="Moran R.L."/>
            <person name="Catchen J.M."/>
            <person name="Fuller R.C."/>
        </authorList>
    </citation>
    <scope>NUCLEOTIDE SEQUENCE [LARGE SCALE GENOMIC DNA]</scope>
    <source>
        <strain evidence="1">EspeVRDwgs_2016</strain>
        <tissue evidence="1">Muscle</tissue>
    </source>
</reference>
<sequence length="97" mass="10985">DLVSIRVHLHLLLFLQLPPQPRQILLKGIKSKVAALPLPGGAVLSHRDLDLLKLGLRVLQLHLQVLCQLGSLHRLQQGRNRTHSIKKHLMMEFLSCN</sequence>
<feature type="non-terminal residue" evidence="1">
    <location>
        <position position="1"/>
    </location>
</feature>
<comment type="caution">
    <text evidence="1">The sequence shown here is derived from an EMBL/GenBank/DDBJ whole genome shotgun (WGS) entry which is preliminary data.</text>
</comment>
<feature type="non-terminal residue" evidence="1">
    <location>
        <position position="97"/>
    </location>
</feature>
<dbReference type="Proteomes" id="UP000327493">
    <property type="component" value="Chromosome 21"/>
</dbReference>
<evidence type="ECO:0000313" key="2">
    <source>
        <dbReference type="Proteomes" id="UP000327493"/>
    </source>
</evidence>
<keyword evidence="2" id="KW-1185">Reference proteome</keyword>
<proteinExistence type="predicted"/>
<organism evidence="1 2">
    <name type="scientific">Etheostoma spectabile</name>
    <name type="common">orangethroat darter</name>
    <dbReference type="NCBI Taxonomy" id="54343"/>
    <lineage>
        <taxon>Eukaryota</taxon>
        <taxon>Metazoa</taxon>
        <taxon>Chordata</taxon>
        <taxon>Craniata</taxon>
        <taxon>Vertebrata</taxon>
        <taxon>Euteleostomi</taxon>
        <taxon>Actinopterygii</taxon>
        <taxon>Neopterygii</taxon>
        <taxon>Teleostei</taxon>
        <taxon>Neoteleostei</taxon>
        <taxon>Acanthomorphata</taxon>
        <taxon>Eupercaria</taxon>
        <taxon>Perciformes</taxon>
        <taxon>Percoidei</taxon>
        <taxon>Percidae</taxon>
        <taxon>Etheostomatinae</taxon>
        <taxon>Etheostoma</taxon>
    </lineage>
</organism>
<name>A0A5J5CLR7_9PERO</name>
<dbReference type="AlphaFoldDB" id="A0A5J5CLR7"/>
<protein>
    <submittedName>
        <fullName evidence="1">Uncharacterized protein</fullName>
    </submittedName>
</protein>